<dbReference type="InterPro" id="IPR001647">
    <property type="entry name" value="HTH_TetR"/>
</dbReference>
<dbReference type="SUPFAM" id="SSF46689">
    <property type="entry name" value="Homeodomain-like"/>
    <property type="match status" value="1"/>
</dbReference>
<accession>A0ABQ1LEK5</accession>
<keyword evidence="8" id="KW-1185">Reference proteome</keyword>
<sequence length="202" mass="22849">MGFDRLTTRELAARCAINEGNLYYYFKTKAQLIEAMFVQFNSEARALFDALPQTGRGVSRAELLRSVMEAVALLRDWCALSWHHRALLRDGNALFRLAPALQPDAMALSDVLGGHVTVLIEHMKRMRALSISDEAIPGLVANIMIVSTHWLGYVIYQTGVSDPDDSYLEWGFGQILSLVAPYRTWLTRLAMRLYPQAFRLRA</sequence>
<reference evidence="8" key="1">
    <citation type="journal article" date="2019" name="Int. J. Syst. Evol. Microbiol.">
        <title>The Global Catalogue of Microorganisms (GCM) 10K type strain sequencing project: providing services to taxonomists for standard genome sequencing and annotation.</title>
        <authorList>
            <consortium name="The Broad Institute Genomics Platform"/>
            <consortium name="The Broad Institute Genome Sequencing Center for Infectious Disease"/>
            <person name="Wu L."/>
            <person name="Ma J."/>
        </authorList>
    </citation>
    <scope>NUCLEOTIDE SEQUENCE [LARGE SCALE GENOMIC DNA]</scope>
    <source>
        <strain evidence="8">CCM 7132</strain>
    </source>
</reference>
<dbReference type="InterPro" id="IPR050109">
    <property type="entry name" value="HTH-type_TetR-like_transc_reg"/>
</dbReference>
<dbReference type="Gene3D" id="1.10.357.10">
    <property type="entry name" value="Tetracycline Repressor, domain 2"/>
    <property type="match status" value="1"/>
</dbReference>
<keyword evidence="1" id="KW-0805">Transcription regulation</keyword>
<dbReference type="InterPro" id="IPR009057">
    <property type="entry name" value="Homeodomain-like_sf"/>
</dbReference>
<evidence type="ECO:0000256" key="3">
    <source>
        <dbReference type="ARBA" id="ARBA00023163"/>
    </source>
</evidence>
<organism evidence="7 8">
    <name type="scientific">Asaia siamensis</name>
    <dbReference type="NCBI Taxonomy" id="110479"/>
    <lineage>
        <taxon>Bacteria</taxon>
        <taxon>Pseudomonadati</taxon>
        <taxon>Pseudomonadota</taxon>
        <taxon>Alphaproteobacteria</taxon>
        <taxon>Acetobacterales</taxon>
        <taxon>Acetobacteraceae</taxon>
        <taxon>Asaia</taxon>
    </lineage>
</organism>
<evidence type="ECO:0000256" key="4">
    <source>
        <dbReference type="PROSITE-ProRule" id="PRU00335"/>
    </source>
</evidence>
<dbReference type="PROSITE" id="PS01081">
    <property type="entry name" value="HTH_TETR_1"/>
    <property type="match status" value="1"/>
</dbReference>
<evidence type="ECO:0000256" key="1">
    <source>
        <dbReference type="ARBA" id="ARBA00023015"/>
    </source>
</evidence>
<dbReference type="Pfam" id="PF00440">
    <property type="entry name" value="TetR_N"/>
    <property type="match status" value="1"/>
</dbReference>
<evidence type="ECO:0000256" key="5">
    <source>
        <dbReference type="SAM" id="Phobius"/>
    </source>
</evidence>
<dbReference type="InterPro" id="IPR023772">
    <property type="entry name" value="DNA-bd_HTH_TetR-type_CS"/>
</dbReference>
<gene>
    <name evidence="7" type="ORF">GCM10007207_04770</name>
</gene>
<keyword evidence="3" id="KW-0804">Transcription</keyword>
<keyword evidence="5" id="KW-1133">Transmembrane helix</keyword>
<dbReference type="PANTHER" id="PTHR30055">
    <property type="entry name" value="HTH-TYPE TRANSCRIPTIONAL REGULATOR RUTR"/>
    <property type="match status" value="1"/>
</dbReference>
<evidence type="ECO:0000256" key="2">
    <source>
        <dbReference type="ARBA" id="ARBA00023125"/>
    </source>
</evidence>
<dbReference type="EMBL" id="BMCH01000001">
    <property type="protein sequence ID" value="GGC22601.1"/>
    <property type="molecule type" value="Genomic_DNA"/>
</dbReference>
<dbReference type="Pfam" id="PF13972">
    <property type="entry name" value="TetR"/>
    <property type="match status" value="1"/>
</dbReference>
<evidence type="ECO:0000313" key="7">
    <source>
        <dbReference type="EMBL" id="GGC22601.1"/>
    </source>
</evidence>
<keyword evidence="5" id="KW-0472">Membrane</keyword>
<feature type="domain" description="HTH tetR-type" evidence="6">
    <location>
        <begin position="1"/>
        <end position="44"/>
    </location>
</feature>
<proteinExistence type="predicted"/>
<keyword evidence="5" id="KW-0812">Transmembrane</keyword>
<keyword evidence="2 4" id="KW-0238">DNA-binding</keyword>
<dbReference type="PROSITE" id="PS50977">
    <property type="entry name" value="HTH_TETR_2"/>
    <property type="match status" value="1"/>
</dbReference>
<feature type="transmembrane region" description="Helical" evidence="5">
    <location>
        <begin position="167"/>
        <end position="186"/>
    </location>
</feature>
<protein>
    <submittedName>
        <fullName evidence="7">TetR family transcriptional regulator</fullName>
    </submittedName>
</protein>
<dbReference type="Proteomes" id="UP000637769">
    <property type="component" value="Unassembled WGS sequence"/>
</dbReference>
<evidence type="ECO:0000313" key="8">
    <source>
        <dbReference type="Proteomes" id="UP000637769"/>
    </source>
</evidence>
<feature type="transmembrane region" description="Helical" evidence="5">
    <location>
        <begin position="135"/>
        <end position="155"/>
    </location>
</feature>
<dbReference type="PANTHER" id="PTHR30055:SF234">
    <property type="entry name" value="HTH-TYPE TRANSCRIPTIONAL REGULATOR BETI"/>
    <property type="match status" value="1"/>
</dbReference>
<dbReference type="InterPro" id="IPR025722">
    <property type="entry name" value="TetR"/>
</dbReference>
<name>A0ABQ1LEK5_9PROT</name>
<feature type="DNA-binding region" description="H-T-H motif" evidence="4">
    <location>
        <begin position="7"/>
        <end position="26"/>
    </location>
</feature>
<comment type="caution">
    <text evidence="7">The sequence shown here is derived from an EMBL/GenBank/DDBJ whole genome shotgun (WGS) entry which is preliminary data.</text>
</comment>
<evidence type="ECO:0000259" key="6">
    <source>
        <dbReference type="PROSITE" id="PS50977"/>
    </source>
</evidence>